<dbReference type="RefSeq" id="WP_054291803.1">
    <property type="nucleotide sequence ID" value="NZ_CP012752.1"/>
</dbReference>
<dbReference type="OrthoDB" id="9789567at2"/>
<keyword evidence="10" id="KW-0671">Queuosine biosynthesis</keyword>
<comment type="similarity">
    <text evidence="7 10">Belongs to the QueC family.</text>
</comment>
<sequence length="236" mass="25138">MNGNGDRHDSTLVLLSGGLDSTVLATELVRRGAAVQAVSVHYGQRHAVELEAAAVVASRLGIPHDIIDLSVLRHHLRSALTGTGEIPHGHYAADTMSATVVPNRNAIMLMVACGVASARGLRVVATAVHSGDHPIYPDCRPEFIAAATLTAMLGTETVRVEAPYIRLTKAEIAAKGVQFDAPMELSWSCYEGGDSTGRHCGRCGTCVERAEAFHLAGVRDPTDYADTAFWREQVTV</sequence>
<feature type="binding site" evidence="10">
    <location>
        <position position="206"/>
    </location>
    <ligand>
        <name>Zn(2+)</name>
        <dbReference type="ChEBI" id="CHEBI:29105"/>
    </ligand>
</feature>
<dbReference type="SUPFAM" id="SSF52402">
    <property type="entry name" value="Adenine nucleotide alpha hydrolases-like"/>
    <property type="match status" value="1"/>
</dbReference>
<dbReference type="HAMAP" id="MF_01633">
    <property type="entry name" value="QueC"/>
    <property type="match status" value="1"/>
</dbReference>
<dbReference type="PIRSF" id="PIRSF006293">
    <property type="entry name" value="ExsB"/>
    <property type="match status" value="1"/>
</dbReference>
<organism evidence="11 12">
    <name type="scientific">Kibdelosporangium phytohabitans</name>
    <dbReference type="NCBI Taxonomy" id="860235"/>
    <lineage>
        <taxon>Bacteria</taxon>
        <taxon>Bacillati</taxon>
        <taxon>Actinomycetota</taxon>
        <taxon>Actinomycetes</taxon>
        <taxon>Pseudonocardiales</taxon>
        <taxon>Pseudonocardiaceae</taxon>
        <taxon>Kibdelosporangium</taxon>
    </lineage>
</organism>
<feature type="binding site" evidence="10">
    <location>
        <position position="200"/>
    </location>
    <ligand>
        <name>Zn(2+)</name>
        <dbReference type="ChEBI" id="CHEBI:29105"/>
    </ligand>
</feature>
<evidence type="ECO:0000313" key="12">
    <source>
        <dbReference type="Proteomes" id="UP000063699"/>
    </source>
</evidence>
<keyword evidence="12" id="KW-1185">Reference proteome</keyword>
<dbReference type="Gene3D" id="3.40.50.620">
    <property type="entry name" value="HUPs"/>
    <property type="match status" value="1"/>
</dbReference>
<evidence type="ECO:0000256" key="5">
    <source>
        <dbReference type="ARBA" id="ARBA00022833"/>
    </source>
</evidence>
<evidence type="ECO:0000256" key="1">
    <source>
        <dbReference type="ARBA" id="ARBA00005061"/>
    </source>
</evidence>
<evidence type="ECO:0000256" key="9">
    <source>
        <dbReference type="ARBA" id="ARBA00047890"/>
    </source>
</evidence>
<dbReference type="GO" id="GO:0005524">
    <property type="term" value="F:ATP binding"/>
    <property type="evidence" value="ECO:0007669"/>
    <property type="project" value="UniProtKB-UniRule"/>
</dbReference>
<dbReference type="GO" id="GO:0008616">
    <property type="term" value="P:tRNA queuosine(34) biosynthetic process"/>
    <property type="evidence" value="ECO:0007669"/>
    <property type="project" value="UniProtKB-UniRule"/>
</dbReference>
<keyword evidence="5 10" id="KW-0862">Zinc</keyword>
<dbReference type="EC" id="6.3.4.20" evidence="8 10"/>
<dbReference type="NCBIfam" id="TIGR00364">
    <property type="entry name" value="7-cyano-7-deazaguanine synthase QueC"/>
    <property type="match status" value="1"/>
</dbReference>
<evidence type="ECO:0000256" key="10">
    <source>
        <dbReference type="HAMAP-Rule" id="MF_01633"/>
    </source>
</evidence>
<evidence type="ECO:0000256" key="2">
    <source>
        <dbReference type="ARBA" id="ARBA00022598"/>
    </source>
</evidence>
<evidence type="ECO:0000256" key="7">
    <source>
        <dbReference type="ARBA" id="ARBA00037993"/>
    </source>
</evidence>
<keyword evidence="2 10" id="KW-0436">Ligase</keyword>
<evidence type="ECO:0000313" key="11">
    <source>
        <dbReference type="EMBL" id="ALG09899.1"/>
    </source>
</evidence>
<keyword evidence="6 10" id="KW-0067">ATP-binding</keyword>
<reference evidence="11 12" key="1">
    <citation type="submission" date="2015-07" db="EMBL/GenBank/DDBJ databases">
        <title>Genome sequencing of Kibdelosporangium phytohabitans.</title>
        <authorList>
            <person name="Qin S."/>
            <person name="Xing K."/>
        </authorList>
    </citation>
    <scope>NUCLEOTIDE SEQUENCE [LARGE SCALE GENOMIC DNA]</scope>
    <source>
        <strain evidence="11 12">KLBMP1111</strain>
    </source>
</reference>
<feature type="binding site" evidence="10">
    <location>
        <position position="203"/>
    </location>
    <ligand>
        <name>Zn(2+)</name>
        <dbReference type="ChEBI" id="CHEBI:29105"/>
    </ligand>
</feature>
<accession>A0A0N9I630</accession>
<evidence type="ECO:0000256" key="4">
    <source>
        <dbReference type="ARBA" id="ARBA00022741"/>
    </source>
</evidence>
<comment type="function">
    <text evidence="10">Catalyzes the ATP-dependent conversion of 7-carboxy-7-deazaguanine (CDG) to 7-cyano-7-deazaguanine (preQ(0)).</text>
</comment>
<dbReference type="Proteomes" id="UP000063699">
    <property type="component" value="Chromosome"/>
</dbReference>
<comment type="pathway">
    <text evidence="1 10">Purine metabolism; 7-cyano-7-deazaguanine biosynthesis.</text>
</comment>
<evidence type="ECO:0000256" key="6">
    <source>
        <dbReference type="ARBA" id="ARBA00022840"/>
    </source>
</evidence>
<dbReference type="STRING" id="860235.AOZ06_26050"/>
<keyword evidence="4 10" id="KW-0547">Nucleotide-binding</keyword>
<evidence type="ECO:0000256" key="8">
    <source>
        <dbReference type="ARBA" id="ARBA00039149"/>
    </source>
</evidence>
<feature type="binding site" evidence="10">
    <location>
        <begin position="15"/>
        <end position="25"/>
    </location>
    <ligand>
        <name>ATP</name>
        <dbReference type="ChEBI" id="CHEBI:30616"/>
    </ligand>
</feature>
<evidence type="ECO:0000256" key="3">
    <source>
        <dbReference type="ARBA" id="ARBA00022723"/>
    </source>
</evidence>
<comment type="cofactor">
    <cofactor evidence="10">
        <name>Zn(2+)</name>
        <dbReference type="ChEBI" id="CHEBI:29105"/>
    </cofactor>
    <text evidence="10">Binds 1 zinc ion per subunit.</text>
</comment>
<feature type="binding site" evidence="10">
    <location>
        <position position="189"/>
    </location>
    <ligand>
        <name>Zn(2+)</name>
        <dbReference type="ChEBI" id="CHEBI:29105"/>
    </ligand>
</feature>
<dbReference type="AlphaFoldDB" id="A0A0N9I630"/>
<dbReference type="KEGG" id="kphy:AOZ06_26050"/>
<gene>
    <name evidence="10" type="primary">queC</name>
    <name evidence="11" type="ORF">AOZ06_26050</name>
</gene>
<dbReference type="GO" id="GO:0016879">
    <property type="term" value="F:ligase activity, forming carbon-nitrogen bonds"/>
    <property type="evidence" value="ECO:0007669"/>
    <property type="project" value="UniProtKB-UniRule"/>
</dbReference>
<dbReference type="GO" id="GO:0008270">
    <property type="term" value="F:zinc ion binding"/>
    <property type="evidence" value="ECO:0007669"/>
    <property type="project" value="UniProtKB-UniRule"/>
</dbReference>
<dbReference type="PANTHER" id="PTHR42914">
    <property type="entry name" value="7-CYANO-7-DEAZAGUANINE SYNTHASE"/>
    <property type="match status" value="1"/>
</dbReference>
<proteinExistence type="inferred from homology"/>
<dbReference type="InterPro" id="IPR018317">
    <property type="entry name" value="QueC"/>
</dbReference>
<keyword evidence="3 10" id="KW-0479">Metal-binding</keyword>
<dbReference type="InterPro" id="IPR014729">
    <property type="entry name" value="Rossmann-like_a/b/a_fold"/>
</dbReference>
<name>A0A0N9I630_9PSEU</name>
<dbReference type="UniPathway" id="UPA00391"/>
<comment type="catalytic activity">
    <reaction evidence="9 10">
        <text>7-carboxy-7-carbaguanine + NH4(+) + 2 ATP = 7-cyano-7-carbaguanine + 2 AMP + 2 diphosphate + 2 H(+)</text>
        <dbReference type="Rhea" id="RHEA:27982"/>
        <dbReference type="ChEBI" id="CHEBI:15378"/>
        <dbReference type="ChEBI" id="CHEBI:28938"/>
        <dbReference type="ChEBI" id="CHEBI:30616"/>
        <dbReference type="ChEBI" id="CHEBI:33019"/>
        <dbReference type="ChEBI" id="CHEBI:45075"/>
        <dbReference type="ChEBI" id="CHEBI:61036"/>
        <dbReference type="ChEBI" id="CHEBI:456215"/>
        <dbReference type="EC" id="6.3.4.20"/>
    </reaction>
</comment>
<dbReference type="CDD" id="cd01995">
    <property type="entry name" value="QueC-like"/>
    <property type="match status" value="1"/>
</dbReference>
<dbReference type="Pfam" id="PF06508">
    <property type="entry name" value="QueC"/>
    <property type="match status" value="1"/>
</dbReference>
<protein>
    <recommendedName>
        <fullName evidence="8 10">7-cyano-7-deazaguanine synthase</fullName>
        <ecNumber evidence="8 10">6.3.4.20</ecNumber>
    </recommendedName>
    <alternativeName>
        <fullName evidence="10">7-cyano-7-carbaguanine synthase</fullName>
    </alternativeName>
    <alternativeName>
        <fullName evidence="10">PreQ(0) synthase</fullName>
    </alternativeName>
    <alternativeName>
        <fullName evidence="10">Queuosine biosynthesis protein QueC</fullName>
    </alternativeName>
</protein>
<dbReference type="PANTHER" id="PTHR42914:SF1">
    <property type="entry name" value="7-CYANO-7-DEAZAGUANINE SYNTHASE"/>
    <property type="match status" value="1"/>
</dbReference>
<dbReference type="EMBL" id="CP012752">
    <property type="protein sequence ID" value="ALG09899.1"/>
    <property type="molecule type" value="Genomic_DNA"/>
</dbReference>